<feature type="transmembrane region" description="Helical" evidence="2">
    <location>
        <begin position="129"/>
        <end position="151"/>
    </location>
</feature>
<feature type="transmembrane region" description="Helical" evidence="2">
    <location>
        <begin position="6"/>
        <end position="25"/>
    </location>
</feature>
<evidence type="ECO:0000313" key="5">
    <source>
        <dbReference type="Proteomes" id="UP000326078"/>
    </source>
</evidence>
<proteinExistence type="predicted"/>
<dbReference type="InterPro" id="IPR036890">
    <property type="entry name" value="HATPase_C_sf"/>
</dbReference>
<keyword evidence="2" id="KW-0472">Membrane</keyword>
<gene>
    <name evidence="4" type="ORF">F6X95_06400</name>
</gene>
<dbReference type="EMBL" id="VYUT01000008">
    <property type="protein sequence ID" value="KAA9205655.1"/>
    <property type="molecule type" value="Genomic_DNA"/>
</dbReference>
<feature type="compositionally biased region" description="Basic and acidic residues" evidence="1">
    <location>
        <begin position="441"/>
        <end position="451"/>
    </location>
</feature>
<feature type="domain" description="Sensor histidine kinase NatK-like C-terminal" evidence="3">
    <location>
        <begin position="340"/>
        <end position="421"/>
    </location>
</feature>
<dbReference type="Pfam" id="PF14501">
    <property type="entry name" value="HATPase_c_5"/>
    <property type="match status" value="1"/>
</dbReference>
<sequence>MKFMAVYFINIIFTIIDCVLMAYIYKKSGPTHPTNKWIVLVIICLLLRYPAFISILENLGLREPVNLISSLLIYIFVGILMKVEKSSIILWPCVFLSIALVSENIAGLIQQSLSDQHWFPTSATSITQYFSGSLLSSVLRVILISIIFSMLSHKQLEQIPKLPDKMVMMLSIIPISSIIVLCTITLWWHSRFSLPIFGVLGIDFGVLAMTIFNLFMFKLIQIRIIELSQKQASEVVVKKEIQFFTDLENKEKNIRMMRHDLKNQYLILAGYIKDKNYDAALNYINKSIIKLDHSQIKFYTNNPILNYLLNQKAQQAIENNIQMEIKAFIPADFHIESSIIASILGNLIDNALNACIRQKDFERKISILLKLSNNNLIINIDNTFDRGEIYTRRWRMKGGIGLKSVQSIVSEQNGLYKHWIEGETYHASVVLMKIYEGETKENDEKFEKSSFESDQESSIESGDL</sequence>
<keyword evidence="4" id="KW-0418">Kinase</keyword>
<organism evidence="4 5">
    <name type="scientific">Enterococcus durans</name>
    <dbReference type="NCBI Taxonomy" id="53345"/>
    <lineage>
        <taxon>Bacteria</taxon>
        <taxon>Bacillati</taxon>
        <taxon>Bacillota</taxon>
        <taxon>Bacilli</taxon>
        <taxon>Lactobacillales</taxon>
        <taxon>Enterococcaceae</taxon>
        <taxon>Enterococcus</taxon>
    </lineage>
</organism>
<name>A0A5N0YSE0_9ENTE</name>
<dbReference type="Proteomes" id="UP000326078">
    <property type="component" value="Unassembled WGS sequence"/>
</dbReference>
<accession>A0A5N0YSE0</accession>
<evidence type="ECO:0000256" key="1">
    <source>
        <dbReference type="SAM" id="MobiDB-lite"/>
    </source>
</evidence>
<keyword evidence="2" id="KW-0812">Transmembrane</keyword>
<feature type="transmembrane region" description="Helical" evidence="2">
    <location>
        <begin position="88"/>
        <end position="109"/>
    </location>
</feature>
<dbReference type="Gene3D" id="3.30.565.10">
    <property type="entry name" value="Histidine kinase-like ATPase, C-terminal domain"/>
    <property type="match status" value="1"/>
</dbReference>
<feature type="transmembrane region" description="Helical" evidence="2">
    <location>
        <begin position="65"/>
        <end position="81"/>
    </location>
</feature>
<feature type="transmembrane region" description="Helical" evidence="2">
    <location>
        <begin position="167"/>
        <end position="188"/>
    </location>
</feature>
<feature type="transmembrane region" description="Helical" evidence="2">
    <location>
        <begin position="194"/>
        <end position="215"/>
    </location>
</feature>
<keyword evidence="4" id="KW-0808">Transferase</keyword>
<comment type="caution">
    <text evidence="4">The sequence shown here is derived from an EMBL/GenBank/DDBJ whole genome shotgun (WGS) entry which is preliminary data.</text>
</comment>
<keyword evidence="2" id="KW-1133">Transmembrane helix</keyword>
<feature type="transmembrane region" description="Helical" evidence="2">
    <location>
        <begin position="37"/>
        <end position="59"/>
    </location>
</feature>
<evidence type="ECO:0000256" key="2">
    <source>
        <dbReference type="SAM" id="Phobius"/>
    </source>
</evidence>
<reference evidence="4 5" key="1">
    <citation type="submission" date="2019-09" db="EMBL/GenBank/DDBJ databases">
        <title>Vancomyinc resistant enterococci isolated from farm animals in Switzerland.</title>
        <authorList>
            <person name="Stevens M.J.A."/>
            <person name="Stephan R."/>
            <person name="Morach M."/>
            <person name="Nuesch-Inderbinen M."/>
        </authorList>
    </citation>
    <scope>NUCLEOTIDE SEQUENCE [LARGE SCALE GENOMIC DNA]</scope>
    <source>
        <strain evidence="4 5">GH27</strain>
    </source>
</reference>
<protein>
    <submittedName>
        <fullName evidence="4">Sensor histidine kinase</fullName>
    </submittedName>
</protein>
<dbReference type="AlphaFoldDB" id="A0A5N0YSE0"/>
<feature type="region of interest" description="Disordered" evidence="1">
    <location>
        <begin position="441"/>
        <end position="464"/>
    </location>
</feature>
<feature type="compositionally biased region" description="Acidic residues" evidence="1">
    <location>
        <begin position="453"/>
        <end position="464"/>
    </location>
</feature>
<evidence type="ECO:0000313" key="4">
    <source>
        <dbReference type="EMBL" id="KAA9205655.1"/>
    </source>
</evidence>
<dbReference type="InterPro" id="IPR032834">
    <property type="entry name" value="NatK-like_C"/>
</dbReference>
<dbReference type="GO" id="GO:0016301">
    <property type="term" value="F:kinase activity"/>
    <property type="evidence" value="ECO:0007669"/>
    <property type="project" value="UniProtKB-KW"/>
</dbReference>
<dbReference type="SUPFAM" id="SSF55874">
    <property type="entry name" value="ATPase domain of HSP90 chaperone/DNA topoisomerase II/histidine kinase"/>
    <property type="match status" value="1"/>
</dbReference>
<evidence type="ECO:0000259" key="3">
    <source>
        <dbReference type="Pfam" id="PF14501"/>
    </source>
</evidence>